<name>A0ABP9QDJ3_9RHOO</name>
<organism evidence="1 2">
    <name type="scientific">Viridibacterium curvum</name>
    <dbReference type="NCBI Taxonomy" id="1101404"/>
    <lineage>
        <taxon>Bacteria</taxon>
        <taxon>Pseudomonadati</taxon>
        <taxon>Pseudomonadota</taxon>
        <taxon>Betaproteobacteria</taxon>
        <taxon>Rhodocyclales</taxon>
        <taxon>Rhodocyclaceae</taxon>
        <taxon>Viridibacterium</taxon>
    </lineage>
</organism>
<keyword evidence="2" id="KW-1185">Reference proteome</keyword>
<evidence type="ECO:0000313" key="2">
    <source>
        <dbReference type="Proteomes" id="UP001500547"/>
    </source>
</evidence>
<dbReference type="PANTHER" id="PTHR43611">
    <property type="entry name" value="ALPHA-D-GLUCOSE 1-PHOSPHATE PHOSPHATASE"/>
    <property type="match status" value="1"/>
</dbReference>
<reference evidence="2" key="1">
    <citation type="journal article" date="2019" name="Int. J. Syst. Evol. Microbiol.">
        <title>The Global Catalogue of Microorganisms (GCM) 10K type strain sequencing project: providing services to taxonomists for standard genome sequencing and annotation.</title>
        <authorList>
            <consortium name="The Broad Institute Genomics Platform"/>
            <consortium name="The Broad Institute Genome Sequencing Center for Infectious Disease"/>
            <person name="Wu L."/>
            <person name="Ma J."/>
        </authorList>
    </citation>
    <scope>NUCLEOTIDE SEQUENCE [LARGE SCALE GENOMIC DNA]</scope>
    <source>
        <strain evidence="2">JCM 18715</strain>
    </source>
</reference>
<dbReference type="CDD" id="cd02603">
    <property type="entry name" value="HAD_sEH-N_like"/>
    <property type="match status" value="1"/>
</dbReference>
<dbReference type="NCBIfam" id="TIGR01509">
    <property type="entry name" value="HAD-SF-IA-v3"/>
    <property type="match status" value="1"/>
</dbReference>
<dbReference type="InterPro" id="IPR023214">
    <property type="entry name" value="HAD_sf"/>
</dbReference>
<dbReference type="RefSeq" id="WP_345531491.1">
    <property type="nucleotide sequence ID" value="NZ_BAABLD010000002.1"/>
</dbReference>
<dbReference type="Pfam" id="PF00702">
    <property type="entry name" value="Hydrolase"/>
    <property type="match status" value="1"/>
</dbReference>
<dbReference type="Proteomes" id="UP001500547">
    <property type="component" value="Unassembled WGS sequence"/>
</dbReference>
<dbReference type="PRINTS" id="PR00413">
    <property type="entry name" value="HADHALOGNASE"/>
</dbReference>
<dbReference type="PANTHER" id="PTHR43611:SF3">
    <property type="entry name" value="FLAVIN MONONUCLEOTIDE HYDROLASE 1, CHLOROPLATIC"/>
    <property type="match status" value="1"/>
</dbReference>
<dbReference type="InterPro" id="IPR006439">
    <property type="entry name" value="HAD-SF_hydro_IA"/>
</dbReference>
<dbReference type="SUPFAM" id="SSF56784">
    <property type="entry name" value="HAD-like"/>
    <property type="match status" value="1"/>
</dbReference>
<dbReference type="Gene3D" id="3.40.50.1000">
    <property type="entry name" value="HAD superfamily/HAD-like"/>
    <property type="match status" value="1"/>
</dbReference>
<dbReference type="SFLD" id="SFLDS00003">
    <property type="entry name" value="Haloacid_Dehalogenase"/>
    <property type="match status" value="1"/>
</dbReference>
<proteinExistence type="predicted"/>
<gene>
    <name evidence="1" type="ORF">GCM10025770_07420</name>
</gene>
<dbReference type="EMBL" id="BAABLD010000002">
    <property type="protein sequence ID" value="GAA5160116.1"/>
    <property type="molecule type" value="Genomic_DNA"/>
</dbReference>
<dbReference type="InterPro" id="IPR036412">
    <property type="entry name" value="HAD-like_sf"/>
</dbReference>
<accession>A0ABP9QDJ3</accession>
<comment type="caution">
    <text evidence="1">The sequence shown here is derived from an EMBL/GenBank/DDBJ whole genome shotgun (WGS) entry which is preliminary data.</text>
</comment>
<dbReference type="SFLD" id="SFLDG01129">
    <property type="entry name" value="C1.5:_HAD__Beta-PGM__Phosphata"/>
    <property type="match status" value="1"/>
</dbReference>
<evidence type="ECO:0000313" key="1">
    <source>
        <dbReference type="EMBL" id="GAA5160116.1"/>
    </source>
</evidence>
<protein>
    <submittedName>
        <fullName evidence="1">HAD family phosphatase</fullName>
    </submittedName>
</protein>
<sequence>MIDTVVFDLGNVLIPWDVRWLLRDYFADDAAIEGFMKEIDFFAWHAQQDAGYPVAQAVAEHTARFPQHAVAIRAVYERWFDTMGPAISGSVALLRELQAAGLRRYALSNFSAELFYLSQSRFDFWDAFQGIVLSGEEGVNKPAVRIYEVLFERYDIDPARAVFLDDSLPNVEASRALGMRAVHFKDADSARLALRAMGLPV</sequence>